<feature type="domain" description="Nudix hydrolase" evidence="7">
    <location>
        <begin position="57"/>
        <end position="190"/>
    </location>
</feature>
<dbReference type="InterPro" id="IPR020084">
    <property type="entry name" value="NUDIX_hydrolase_CS"/>
</dbReference>
<dbReference type="InterPro" id="IPR015797">
    <property type="entry name" value="NUDIX_hydrolase-like_dom_sf"/>
</dbReference>
<dbReference type="PANTHER" id="PTHR12992">
    <property type="entry name" value="NUDIX HYDROLASE"/>
    <property type="match status" value="1"/>
</dbReference>
<organism evidence="8">
    <name type="scientific">freshwater metagenome</name>
    <dbReference type="NCBI Taxonomy" id="449393"/>
    <lineage>
        <taxon>unclassified sequences</taxon>
        <taxon>metagenomes</taxon>
        <taxon>ecological metagenomes</taxon>
    </lineage>
</organism>
<dbReference type="InterPro" id="IPR045121">
    <property type="entry name" value="CoAse"/>
</dbReference>
<evidence type="ECO:0000256" key="3">
    <source>
        <dbReference type="ARBA" id="ARBA00022723"/>
    </source>
</evidence>
<evidence type="ECO:0000256" key="5">
    <source>
        <dbReference type="ARBA" id="ARBA00022842"/>
    </source>
</evidence>
<dbReference type="GO" id="GO:0046872">
    <property type="term" value="F:metal ion binding"/>
    <property type="evidence" value="ECO:0007669"/>
    <property type="project" value="UniProtKB-KW"/>
</dbReference>
<comment type="cofactor">
    <cofactor evidence="2">
        <name>Mg(2+)</name>
        <dbReference type="ChEBI" id="CHEBI:18420"/>
    </cofactor>
</comment>
<dbReference type="Pfam" id="PF00293">
    <property type="entry name" value="NUDIX"/>
    <property type="match status" value="1"/>
</dbReference>
<evidence type="ECO:0000256" key="6">
    <source>
        <dbReference type="ARBA" id="ARBA00023211"/>
    </source>
</evidence>
<dbReference type="EMBL" id="CAFAAG010000155">
    <property type="protein sequence ID" value="CAB4803418.1"/>
    <property type="molecule type" value="Genomic_DNA"/>
</dbReference>
<dbReference type="PROSITE" id="PS00893">
    <property type="entry name" value="NUDIX_BOX"/>
    <property type="match status" value="1"/>
</dbReference>
<reference evidence="8" key="1">
    <citation type="submission" date="2020-05" db="EMBL/GenBank/DDBJ databases">
        <authorList>
            <person name="Chiriac C."/>
            <person name="Salcher M."/>
            <person name="Ghai R."/>
            <person name="Kavagutti S V."/>
        </authorList>
    </citation>
    <scope>NUCLEOTIDE SEQUENCE</scope>
</reference>
<dbReference type="SUPFAM" id="SSF55811">
    <property type="entry name" value="Nudix"/>
    <property type="match status" value="1"/>
</dbReference>
<evidence type="ECO:0000256" key="4">
    <source>
        <dbReference type="ARBA" id="ARBA00022801"/>
    </source>
</evidence>
<name>A0A6J6Y7I3_9ZZZZ</name>
<dbReference type="GO" id="GO:0010945">
    <property type="term" value="F:coenzyme A diphosphatase activity"/>
    <property type="evidence" value="ECO:0007669"/>
    <property type="project" value="InterPro"/>
</dbReference>
<gene>
    <name evidence="8" type="ORF">UFOPK2975_01374</name>
</gene>
<proteinExistence type="predicted"/>
<dbReference type="PROSITE" id="PS51462">
    <property type="entry name" value="NUDIX"/>
    <property type="match status" value="1"/>
</dbReference>
<keyword evidence="5" id="KW-0460">Magnesium</keyword>
<evidence type="ECO:0000313" key="8">
    <source>
        <dbReference type="EMBL" id="CAB4803418.1"/>
    </source>
</evidence>
<dbReference type="CDD" id="cd03426">
    <property type="entry name" value="NUDIX_CoAse_Nudt7"/>
    <property type="match status" value="1"/>
</dbReference>
<protein>
    <submittedName>
        <fullName evidence="8">Unannotated protein</fullName>
    </submittedName>
</protein>
<dbReference type="PANTHER" id="PTHR12992:SF11">
    <property type="entry name" value="MITOCHONDRIAL COENZYME A DIPHOSPHATASE NUDT8"/>
    <property type="match status" value="1"/>
</dbReference>
<evidence type="ECO:0000259" key="7">
    <source>
        <dbReference type="PROSITE" id="PS51462"/>
    </source>
</evidence>
<keyword evidence="3" id="KW-0479">Metal-binding</keyword>
<dbReference type="Gene3D" id="3.90.79.10">
    <property type="entry name" value="Nucleoside Triphosphate Pyrophosphohydrolase"/>
    <property type="match status" value="1"/>
</dbReference>
<evidence type="ECO:0000256" key="1">
    <source>
        <dbReference type="ARBA" id="ARBA00001936"/>
    </source>
</evidence>
<sequence>MRPGGDQVIPRPTTVWVRPDNPFHNLDHSGLRSTELLIERIKKFSVTVPHVPPAQDARASAVLIPLFDGESGPELVFTRRSQDLTNHKGEISFPGGRLDSGESALDAALREAHEEIDLDPNHVEIIGQLTPLNTYVSKSHIVPIVGFLKDKPSLHARNAEVDRVFTVPVVDLVRIDTYAEEQWGEPTNQFRFHFFHLDDETIWGATGRMLYQIISIGLAH</sequence>
<accession>A0A6J6Y7I3</accession>
<dbReference type="InterPro" id="IPR000086">
    <property type="entry name" value="NUDIX_hydrolase_dom"/>
</dbReference>
<dbReference type="AlphaFoldDB" id="A0A6J6Y7I3"/>
<evidence type="ECO:0000256" key="2">
    <source>
        <dbReference type="ARBA" id="ARBA00001946"/>
    </source>
</evidence>
<keyword evidence="6" id="KW-0464">Manganese</keyword>
<comment type="cofactor">
    <cofactor evidence="1">
        <name>Mn(2+)</name>
        <dbReference type="ChEBI" id="CHEBI:29035"/>
    </cofactor>
</comment>
<keyword evidence="4" id="KW-0378">Hydrolase</keyword>